<protein>
    <recommendedName>
        <fullName evidence="2">SGNH hydrolase-type esterase domain-containing protein</fullName>
    </recommendedName>
</protein>
<dbReference type="RefSeq" id="WP_135992650.1">
    <property type="nucleotide sequence ID" value="NZ_CARMWJ010000004.1"/>
</dbReference>
<dbReference type="Gene3D" id="3.40.50.1820">
    <property type="entry name" value="alpha/beta hydrolase"/>
    <property type="match status" value="1"/>
</dbReference>
<organism evidence="3 4">
    <name type="scientific">Muribaculum intestinale</name>
    <dbReference type="NCBI Taxonomy" id="1796646"/>
    <lineage>
        <taxon>Bacteria</taxon>
        <taxon>Pseudomonadati</taxon>
        <taxon>Bacteroidota</taxon>
        <taxon>Bacteroidia</taxon>
        <taxon>Bacteroidales</taxon>
        <taxon>Muribaculaceae</taxon>
        <taxon>Muribaculum</taxon>
    </lineage>
</organism>
<feature type="chain" id="PRO_5021004965" description="SGNH hydrolase-type esterase domain-containing protein" evidence="1">
    <location>
        <begin position="22"/>
        <end position="428"/>
    </location>
</feature>
<dbReference type="SUPFAM" id="SSF52266">
    <property type="entry name" value="SGNH hydrolase"/>
    <property type="match status" value="1"/>
</dbReference>
<dbReference type="GO" id="GO:0016788">
    <property type="term" value="F:hydrolase activity, acting on ester bonds"/>
    <property type="evidence" value="ECO:0007669"/>
    <property type="project" value="UniProtKB-ARBA"/>
</dbReference>
<gene>
    <name evidence="3" type="ORF">E5333_00795</name>
</gene>
<dbReference type="InterPro" id="IPR029058">
    <property type="entry name" value="AB_hydrolase_fold"/>
</dbReference>
<evidence type="ECO:0000256" key="1">
    <source>
        <dbReference type="SAM" id="SignalP"/>
    </source>
</evidence>
<dbReference type="Pfam" id="PF13472">
    <property type="entry name" value="Lipase_GDSL_2"/>
    <property type="match status" value="1"/>
</dbReference>
<sequence length="428" mass="48229">MKRLLTLLATVVASFANIVLSAEWHGTKSVWHGADRYDFTIAGRSAIMIVPDNPLPGNPWIWRPAFFDAFPSIDTAMLEQGYHIAYYNVTDEWARPSSLRAGKEFFDYAVEHSLMDKVVMEGLSRGGYYSLRFAQTYPKHIGALLLDNPLVDINELRRNVDWWNDVTAKWSQDSLPPPGSAENAACNISILVDNKVPVLLLSGGADTIVPYERNGKIIKDTYWRWDMPLKSVVRSHSGHHPLGIGNPYPIAEFIYKCLYGQHNLRPIRVACIGDSMTEGVGTDEFSTQSYPAQLQTLPGREYVVGNFGVSCATMLRNGTDAGRPFGYIIHPAMRNVIDFNPDIVIIALEVNDCKSYNWENFNSEFTADYQSLIDTLSMLPALPEIYLVIEPYVQETPQTLSWGFENKGYYEQMCERINTTAIDNNISD</sequence>
<dbReference type="InterPro" id="IPR036514">
    <property type="entry name" value="SGNH_hydro_sf"/>
</dbReference>
<evidence type="ECO:0000313" key="4">
    <source>
        <dbReference type="Proteomes" id="UP000306630"/>
    </source>
</evidence>
<feature type="domain" description="SGNH hydrolase-type esterase" evidence="2">
    <location>
        <begin position="271"/>
        <end position="419"/>
    </location>
</feature>
<dbReference type="Gene3D" id="3.40.50.1110">
    <property type="entry name" value="SGNH hydrolase"/>
    <property type="match status" value="1"/>
</dbReference>
<dbReference type="AlphaFoldDB" id="A0A4S2G457"/>
<reference evidence="3 4" key="1">
    <citation type="submission" date="2019-04" db="EMBL/GenBank/DDBJ databases">
        <title>Microbes associate with the intestines of laboratory mice.</title>
        <authorList>
            <person name="Navarre W."/>
            <person name="Wong E."/>
            <person name="Huang K."/>
            <person name="Tropini C."/>
            <person name="Ng K."/>
            <person name="Yu B."/>
        </authorList>
    </citation>
    <scope>NUCLEOTIDE SEQUENCE [LARGE SCALE GENOMIC DNA]</scope>
    <source>
        <strain evidence="3 4">NM06_A21</strain>
    </source>
</reference>
<feature type="signal peptide" evidence="1">
    <location>
        <begin position="1"/>
        <end position="21"/>
    </location>
</feature>
<name>A0A4S2G457_9BACT</name>
<dbReference type="Proteomes" id="UP000306630">
    <property type="component" value="Unassembled WGS sequence"/>
</dbReference>
<proteinExistence type="predicted"/>
<dbReference type="SUPFAM" id="SSF53474">
    <property type="entry name" value="alpha/beta-Hydrolases"/>
    <property type="match status" value="1"/>
</dbReference>
<dbReference type="EMBL" id="SRYD01000002">
    <property type="protein sequence ID" value="TGY76561.1"/>
    <property type="molecule type" value="Genomic_DNA"/>
</dbReference>
<comment type="caution">
    <text evidence="3">The sequence shown here is derived from an EMBL/GenBank/DDBJ whole genome shotgun (WGS) entry which is preliminary data.</text>
</comment>
<evidence type="ECO:0000259" key="2">
    <source>
        <dbReference type="Pfam" id="PF13472"/>
    </source>
</evidence>
<evidence type="ECO:0000313" key="3">
    <source>
        <dbReference type="EMBL" id="TGY76561.1"/>
    </source>
</evidence>
<keyword evidence="1" id="KW-0732">Signal</keyword>
<dbReference type="InterPro" id="IPR013830">
    <property type="entry name" value="SGNH_hydro"/>
</dbReference>
<accession>A0A4S2G457</accession>